<feature type="compositionally biased region" description="Polar residues" evidence="1">
    <location>
        <begin position="14"/>
        <end position="27"/>
    </location>
</feature>
<feature type="region of interest" description="Disordered" evidence="1">
    <location>
        <begin position="1"/>
        <end position="27"/>
    </location>
</feature>
<dbReference type="Proteomes" id="UP000002931">
    <property type="component" value="Unassembled WGS sequence"/>
</dbReference>
<evidence type="ECO:0000313" key="2">
    <source>
        <dbReference type="EMBL" id="EAQ12662.1"/>
    </source>
</evidence>
<dbReference type="STRING" id="314271.RB2654_15290"/>
<evidence type="ECO:0000256" key="1">
    <source>
        <dbReference type="SAM" id="MobiDB-lite"/>
    </source>
</evidence>
<evidence type="ECO:0000313" key="3">
    <source>
        <dbReference type="Proteomes" id="UP000002931"/>
    </source>
</evidence>
<protein>
    <submittedName>
        <fullName evidence="2">Uncharacterized protein</fullName>
    </submittedName>
</protein>
<gene>
    <name evidence="2" type="ORF">RB2654_15290</name>
</gene>
<keyword evidence="3" id="KW-1185">Reference proteome</keyword>
<proteinExistence type="predicted"/>
<organism evidence="2 3">
    <name type="scientific">Maritimibacter alkaliphilus HTCC2654</name>
    <dbReference type="NCBI Taxonomy" id="314271"/>
    <lineage>
        <taxon>Bacteria</taxon>
        <taxon>Pseudomonadati</taxon>
        <taxon>Pseudomonadota</taxon>
        <taxon>Alphaproteobacteria</taxon>
        <taxon>Rhodobacterales</taxon>
        <taxon>Roseobacteraceae</taxon>
        <taxon>Maritimibacter</taxon>
    </lineage>
</organism>
<accession>A3VHA7</accession>
<dbReference type="HOGENOM" id="CLU_3414808_0_0_5"/>
<dbReference type="AlphaFoldDB" id="A3VHA7"/>
<comment type="caution">
    <text evidence="2">The sequence shown here is derived from an EMBL/GenBank/DDBJ whole genome shotgun (WGS) entry which is preliminary data.</text>
</comment>
<sequence length="27" mass="2976">MESGNIGQHKLLKNSPNGQKNTLPWAI</sequence>
<reference evidence="2 3" key="1">
    <citation type="journal article" date="2010" name="J. Bacteriol.">
        <title>Genome sequences of Pelagibaca bermudensis HTCC2601T and Maritimibacter alkaliphilus HTCC2654T, the type strains of two marine Roseobacter genera.</title>
        <authorList>
            <person name="Thrash J.C."/>
            <person name="Cho J.C."/>
            <person name="Ferriera S."/>
            <person name="Johnson J."/>
            <person name="Vergin K.L."/>
            <person name="Giovannoni S.J."/>
        </authorList>
    </citation>
    <scope>NUCLEOTIDE SEQUENCE [LARGE SCALE GENOMIC DNA]</scope>
    <source>
        <strain evidence="2 3">HTCC2654</strain>
    </source>
</reference>
<name>A3VHA7_9RHOB</name>
<dbReference type="EMBL" id="AAMT01000008">
    <property type="protein sequence ID" value="EAQ12662.1"/>
    <property type="molecule type" value="Genomic_DNA"/>
</dbReference>